<dbReference type="VEuPathDB" id="FungiDB:P175DRAFT_0555981"/>
<dbReference type="InterPro" id="IPR036188">
    <property type="entry name" value="FAD/NAD-bd_sf"/>
</dbReference>
<dbReference type="Proteomes" id="UP000034947">
    <property type="component" value="Unassembled WGS sequence"/>
</dbReference>
<dbReference type="GO" id="GO:0016887">
    <property type="term" value="F:ATP hydrolysis activity"/>
    <property type="evidence" value="ECO:0007669"/>
    <property type="project" value="InterPro"/>
</dbReference>
<dbReference type="Gene3D" id="3.50.50.100">
    <property type="match status" value="1"/>
</dbReference>
<evidence type="ECO:0000259" key="1">
    <source>
        <dbReference type="Pfam" id="PF00005"/>
    </source>
</evidence>
<evidence type="ECO:0000313" key="4">
    <source>
        <dbReference type="Proteomes" id="UP000034947"/>
    </source>
</evidence>
<protein>
    <recommendedName>
        <fullName evidence="5">FAD/NAD(P)-binding domain-containing protein</fullName>
    </recommendedName>
</protein>
<organism evidence="3 4">
    <name type="scientific">Aspergillus ochraceoroseus</name>
    <dbReference type="NCBI Taxonomy" id="138278"/>
    <lineage>
        <taxon>Eukaryota</taxon>
        <taxon>Fungi</taxon>
        <taxon>Dikarya</taxon>
        <taxon>Ascomycota</taxon>
        <taxon>Pezizomycotina</taxon>
        <taxon>Eurotiomycetes</taxon>
        <taxon>Eurotiomycetidae</taxon>
        <taxon>Eurotiales</taxon>
        <taxon>Aspergillaceae</taxon>
        <taxon>Aspergillus</taxon>
        <taxon>Aspergillus subgen. Nidulantes</taxon>
    </lineage>
</organism>
<feature type="domain" description="ABC transporter" evidence="1">
    <location>
        <begin position="407"/>
        <end position="444"/>
    </location>
</feature>
<dbReference type="EMBL" id="JYKN01002963">
    <property type="protein sequence ID" value="KKK14546.1"/>
    <property type="molecule type" value="Genomic_DNA"/>
</dbReference>
<dbReference type="GO" id="GO:0004174">
    <property type="term" value="F:electron-transferring-flavoprotein dehydrogenase activity"/>
    <property type="evidence" value="ECO:0007669"/>
    <property type="project" value="TreeGrafter"/>
</dbReference>
<dbReference type="OrthoDB" id="202203at2759"/>
<name>A0A0F8UUQ4_9EURO</name>
<dbReference type="GO" id="GO:0005524">
    <property type="term" value="F:ATP binding"/>
    <property type="evidence" value="ECO:0007669"/>
    <property type="project" value="InterPro"/>
</dbReference>
<dbReference type="AlphaFoldDB" id="A0A0F8UUQ4"/>
<dbReference type="SUPFAM" id="SSF51905">
    <property type="entry name" value="FAD/NAD(P)-binding domain"/>
    <property type="match status" value="1"/>
</dbReference>
<gene>
    <name evidence="3" type="ORF">AOCH_004252</name>
</gene>
<dbReference type="Gene3D" id="3.50.50.60">
    <property type="entry name" value="FAD/NAD(P)-binding domain"/>
    <property type="match status" value="1"/>
</dbReference>
<dbReference type="InterPro" id="IPR027417">
    <property type="entry name" value="P-loop_NTPase"/>
</dbReference>
<sequence length="546" mass="59656">MPSFEDPQIPFKVLVLGGSYAGLAAALNLVDLCHGRRCRFDVDAAGEGPGKTIPVQVTIVDERDGYYHLIGIPLAIASQKCAERFWSKYTDIPALQTSDIRCVQGSIGSIDCQSKTATINTAKGSIHEPYDYLITCTGLRRDWPSTPRSFTKEKYLAETAEGLSRLDDASQGVVFHAFNSNHDTTPRSRRDRNRIGAKDTSPHLKITLIHSRSALLSSEPLPDEFRSRALELLRSCSVDLLLGVRVGSTTQEPGKAGYTLTLSDNTTINASYVINAVSRSTPTAPRYLPASVCDEQGYVRITPQLQFDDASLPNAGDHYAAGDIARWSGIKRAGAAMHQGHYAARNIHQKMMQKVYGKEPEFVTIAEVEPMMGLAVGETAVGYFPATGLSEGETVRQMFFQDDLGFMRIHPGQLAALVGSSASGKSTIILLIERVYTPTSGTIETVLFDGTIRFNLELGARPGQIATQADIEEACRLVNVHEAIMGLLDGYETACGPNGDWLEKAARNITVIAIAHRIYTIWKADVIFLIEEGRYIEKGAHTELSE</sequence>
<dbReference type="GO" id="GO:0050660">
    <property type="term" value="F:flavin adenine dinucleotide binding"/>
    <property type="evidence" value="ECO:0007669"/>
    <property type="project" value="TreeGrafter"/>
</dbReference>
<dbReference type="VEuPathDB" id="FungiDB:P175DRAFT_0530443"/>
<feature type="domain" description="FAD/NAD(P)-binding" evidence="2">
    <location>
        <begin position="11"/>
        <end position="340"/>
    </location>
</feature>
<comment type="caution">
    <text evidence="3">The sequence shown here is derived from an EMBL/GenBank/DDBJ whole genome shotgun (WGS) entry which is preliminary data.</text>
</comment>
<evidence type="ECO:0008006" key="5">
    <source>
        <dbReference type="Google" id="ProtNLM"/>
    </source>
</evidence>
<keyword evidence="4" id="KW-1185">Reference proteome</keyword>
<dbReference type="Gene3D" id="3.40.50.300">
    <property type="entry name" value="P-loop containing nucleotide triphosphate hydrolases"/>
    <property type="match status" value="3"/>
</dbReference>
<evidence type="ECO:0000259" key="2">
    <source>
        <dbReference type="Pfam" id="PF07992"/>
    </source>
</evidence>
<evidence type="ECO:0000313" key="3">
    <source>
        <dbReference type="EMBL" id="KKK14546.1"/>
    </source>
</evidence>
<reference evidence="3 4" key="1">
    <citation type="submission" date="2015-02" db="EMBL/GenBank/DDBJ databases">
        <title>Draft Genome Sequences of Two Closely-Related Aflatoxigenic Aspergillus Species Obtained from the Cote d'Ivoire.</title>
        <authorList>
            <person name="Moore G.G."/>
            <person name="Beltz S.B."/>
            <person name="Mack B.M."/>
        </authorList>
    </citation>
    <scope>NUCLEOTIDE SEQUENCE [LARGE SCALE GENOMIC DNA]</scope>
    <source>
        <strain evidence="3 4">SRRC1432</strain>
    </source>
</reference>
<dbReference type="Pfam" id="PF00005">
    <property type="entry name" value="ABC_tran"/>
    <property type="match status" value="1"/>
</dbReference>
<dbReference type="InterPro" id="IPR003439">
    <property type="entry name" value="ABC_transporter-like_ATP-bd"/>
</dbReference>
<accession>A0A0F8UUQ4</accession>
<dbReference type="SUPFAM" id="SSF52540">
    <property type="entry name" value="P-loop containing nucleoside triphosphate hydrolases"/>
    <property type="match status" value="1"/>
</dbReference>
<dbReference type="Pfam" id="PF07992">
    <property type="entry name" value="Pyr_redox_2"/>
    <property type="match status" value="1"/>
</dbReference>
<dbReference type="GO" id="GO:0005737">
    <property type="term" value="C:cytoplasm"/>
    <property type="evidence" value="ECO:0007669"/>
    <property type="project" value="TreeGrafter"/>
</dbReference>
<proteinExistence type="predicted"/>
<dbReference type="PANTHER" id="PTHR43735">
    <property type="entry name" value="APOPTOSIS-INDUCING FACTOR 1"/>
    <property type="match status" value="1"/>
</dbReference>
<dbReference type="InterPro" id="IPR023753">
    <property type="entry name" value="FAD/NAD-binding_dom"/>
</dbReference>
<dbReference type="PANTHER" id="PTHR43735:SF24">
    <property type="entry name" value="NUCLEOTIDE-DISULPHIDE OXIDOREDUCTASE AMID-LIKE, PUTATIVE (AFU_ORTHOLOGUE AFUA_1G17180)-RELATED"/>
    <property type="match status" value="1"/>
</dbReference>